<dbReference type="OrthoDB" id="1306014at2759"/>
<dbReference type="EMBL" id="JANBQB010000080">
    <property type="protein sequence ID" value="KAJ1982724.1"/>
    <property type="molecule type" value="Genomic_DNA"/>
</dbReference>
<keyword evidence="5" id="KW-0539">Nucleus</keyword>
<evidence type="ECO:0000313" key="8">
    <source>
        <dbReference type="Proteomes" id="UP001151582"/>
    </source>
</evidence>
<keyword evidence="3" id="KW-0863">Zinc-finger</keyword>
<evidence type="ECO:0000256" key="1">
    <source>
        <dbReference type="ARBA" id="ARBA00004123"/>
    </source>
</evidence>
<sequence length="244" mass="26012">MAIHVTQVHKTNVTKVPNALPHRESLKVEIFGMEGIPPEDMMARQQSLNGGDAKRPRTDAGPGTSMPPGMHSQPMMPPGAMNPYAMPHMYPMPPPHHMMPHAPYPYPMPPQPWGYPPHSPYGMPPHPYAAAAPPSHPAAPVVPQSAASPITATPTTTSAAEASSAPAGTGTTPSHPPAELPAPKATSAVDKSVRLLYPDSDLSVEEKRAALDKYAYDVETIHAQAQQLDSVIESRLAELKGTVF</sequence>
<keyword evidence="4" id="KW-0862">Zinc</keyword>
<organism evidence="7 8">
    <name type="scientific">Dimargaris verticillata</name>
    <dbReference type="NCBI Taxonomy" id="2761393"/>
    <lineage>
        <taxon>Eukaryota</taxon>
        <taxon>Fungi</taxon>
        <taxon>Fungi incertae sedis</taxon>
        <taxon>Zoopagomycota</taxon>
        <taxon>Kickxellomycotina</taxon>
        <taxon>Dimargaritomycetes</taxon>
        <taxon>Dimargaritales</taxon>
        <taxon>Dimargaritaceae</taxon>
        <taxon>Dimargaris</taxon>
    </lineage>
</organism>
<feature type="compositionally biased region" description="Low complexity" evidence="6">
    <location>
        <begin position="130"/>
        <end position="173"/>
    </location>
</feature>
<keyword evidence="8" id="KW-1185">Reference proteome</keyword>
<dbReference type="PANTHER" id="PTHR23215:SF0">
    <property type="entry name" value="BUB3-INTERACTING AND GLEBS MOTIF-CONTAINING PROTEIN ZNF207"/>
    <property type="match status" value="1"/>
</dbReference>
<name>A0A9W8B4D0_9FUNG</name>
<proteinExistence type="predicted"/>
<dbReference type="Proteomes" id="UP001151582">
    <property type="component" value="Unassembled WGS sequence"/>
</dbReference>
<evidence type="ECO:0000313" key="7">
    <source>
        <dbReference type="EMBL" id="KAJ1982724.1"/>
    </source>
</evidence>
<dbReference type="CDD" id="cd20908">
    <property type="entry name" value="SUF4-like"/>
    <property type="match status" value="1"/>
</dbReference>
<feature type="region of interest" description="Disordered" evidence="6">
    <location>
        <begin position="45"/>
        <end position="72"/>
    </location>
</feature>
<evidence type="ECO:0000256" key="4">
    <source>
        <dbReference type="ARBA" id="ARBA00022833"/>
    </source>
</evidence>
<gene>
    <name evidence="7" type="ORF">H4R34_001599</name>
</gene>
<dbReference type="AlphaFoldDB" id="A0A9W8B4D0"/>
<evidence type="ECO:0000256" key="5">
    <source>
        <dbReference type="ARBA" id="ARBA00023242"/>
    </source>
</evidence>
<reference evidence="7" key="1">
    <citation type="submission" date="2022-07" db="EMBL/GenBank/DDBJ databases">
        <title>Phylogenomic reconstructions and comparative analyses of Kickxellomycotina fungi.</title>
        <authorList>
            <person name="Reynolds N.K."/>
            <person name="Stajich J.E."/>
            <person name="Barry K."/>
            <person name="Grigoriev I.V."/>
            <person name="Crous P."/>
            <person name="Smith M.E."/>
        </authorList>
    </citation>
    <scope>NUCLEOTIDE SEQUENCE</scope>
    <source>
        <strain evidence="7">RSA 567</strain>
    </source>
</reference>
<comment type="subcellular location">
    <subcellularLocation>
        <location evidence="1">Nucleus</location>
    </subcellularLocation>
</comment>
<comment type="caution">
    <text evidence="7">The sequence shown here is derived from an EMBL/GenBank/DDBJ whole genome shotgun (WGS) entry which is preliminary data.</text>
</comment>
<keyword evidence="2" id="KW-0479">Metal-binding</keyword>
<dbReference type="PANTHER" id="PTHR23215">
    <property type="entry name" value="ZINC FINGER PROTEIN 207"/>
    <property type="match status" value="1"/>
</dbReference>
<dbReference type="GO" id="GO:0005634">
    <property type="term" value="C:nucleus"/>
    <property type="evidence" value="ECO:0007669"/>
    <property type="project" value="UniProtKB-SubCell"/>
</dbReference>
<evidence type="ECO:0000256" key="6">
    <source>
        <dbReference type="SAM" id="MobiDB-lite"/>
    </source>
</evidence>
<protein>
    <submittedName>
        <fullName evidence="7">Uncharacterized protein</fullName>
    </submittedName>
</protein>
<evidence type="ECO:0000256" key="2">
    <source>
        <dbReference type="ARBA" id="ARBA00022723"/>
    </source>
</evidence>
<feature type="region of interest" description="Disordered" evidence="6">
    <location>
        <begin position="130"/>
        <end position="187"/>
    </location>
</feature>
<accession>A0A9W8B4D0</accession>
<dbReference type="GO" id="GO:0008270">
    <property type="term" value="F:zinc ion binding"/>
    <property type="evidence" value="ECO:0007669"/>
    <property type="project" value="UniProtKB-KW"/>
</dbReference>
<evidence type="ECO:0000256" key="3">
    <source>
        <dbReference type="ARBA" id="ARBA00022771"/>
    </source>
</evidence>